<gene>
    <name evidence="1" type="ORF">PC110_g22163</name>
</gene>
<dbReference type="Proteomes" id="UP000251314">
    <property type="component" value="Unassembled WGS sequence"/>
</dbReference>
<comment type="caution">
    <text evidence="1">The sequence shown here is derived from an EMBL/GenBank/DDBJ whole genome shotgun (WGS) entry which is preliminary data.</text>
</comment>
<name>A0A329RD78_9STRA</name>
<evidence type="ECO:0000313" key="1">
    <source>
        <dbReference type="EMBL" id="RAW21392.1"/>
    </source>
</evidence>
<accession>A0A329RD78</accession>
<organism evidence="1 2">
    <name type="scientific">Phytophthora cactorum</name>
    <dbReference type="NCBI Taxonomy" id="29920"/>
    <lineage>
        <taxon>Eukaryota</taxon>
        <taxon>Sar</taxon>
        <taxon>Stramenopiles</taxon>
        <taxon>Oomycota</taxon>
        <taxon>Peronosporomycetes</taxon>
        <taxon>Peronosporales</taxon>
        <taxon>Peronosporaceae</taxon>
        <taxon>Phytophthora</taxon>
    </lineage>
</organism>
<keyword evidence="2" id="KW-1185">Reference proteome</keyword>
<reference evidence="1 2" key="1">
    <citation type="submission" date="2018-01" db="EMBL/GenBank/DDBJ databases">
        <title>Draft genome of the strawberry crown rot pathogen Phytophthora cactorum.</title>
        <authorList>
            <person name="Armitage A.D."/>
            <person name="Lysoe E."/>
            <person name="Nellist C.F."/>
            <person name="Harrison R.J."/>
            <person name="Brurberg M.B."/>
        </authorList>
    </citation>
    <scope>NUCLEOTIDE SEQUENCE [LARGE SCALE GENOMIC DNA]</scope>
    <source>
        <strain evidence="1 2">10300</strain>
    </source>
</reference>
<feature type="non-terminal residue" evidence="1">
    <location>
        <position position="24"/>
    </location>
</feature>
<evidence type="ECO:0000313" key="2">
    <source>
        <dbReference type="Proteomes" id="UP000251314"/>
    </source>
</evidence>
<sequence length="24" mass="2853">MAWRDLRIIERLGLRVPLFQAPMA</sequence>
<dbReference type="EMBL" id="MJFZ01001798">
    <property type="protein sequence ID" value="RAW21392.1"/>
    <property type="molecule type" value="Genomic_DNA"/>
</dbReference>
<dbReference type="AlphaFoldDB" id="A0A329RD78"/>
<dbReference type="VEuPathDB" id="FungiDB:PC110_g22163"/>
<proteinExistence type="predicted"/>
<protein>
    <submittedName>
        <fullName evidence="1">Uncharacterized protein</fullName>
    </submittedName>
</protein>